<reference evidence="1 2" key="1">
    <citation type="submission" date="2019-04" db="EMBL/GenBank/DDBJ databases">
        <title>Microbes associate with the intestines of laboratory mice.</title>
        <authorList>
            <person name="Navarre W."/>
            <person name="Wong E."/>
            <person name="Huang K."/>
            <person name="Tropini C."/>
            <person name="Ng K."/>
            <person name="Yu B."/>
        </authorList>
    </citation>
    <scope>NUCLEOTIDE SEQUENCE [LARGE SCALE GENOMIC DNA]</scope>
    <source>
        <strain evidence="1 2">NM06_A21</strain>
    </source>
</reference>
<dbReference type="Proteomes" id="UP000306630">
    <property type="component" value="Unassembled WGS sequence"/>
</dbReference>
<evidence type="ECO:0000313" key="2">
    <source>
        <dbReference type="Proteomes" id="UP000306630"/>
    </source>
</evidence>
<accession>A0A4V3RUA8</accession>
<dbReference type="EMBL" id="SRYD01000024">
    <property type="protein sequence ID" value="TGY74209.1"/>
    <property type="molecule type" value="Genomic_DNA"/>
</dbReference>
<organism evidence="1 2">
    <name type="scientific">Muribaculum intestinale</name>
    <dbReference type="NCBI Taxonomy" id="1796646"/>
    <lineage>
        <taxon>Bacteria</taxon>
        <taxon>Pseudomonadati</taxon>
        <taxon>Bacteroidota</taxon>
        <taxon>Bacteroidia</taxon>
        <taxon>Bacteroidales</taxon>
        <taxon>Muribaculaceae</taxon>
        <taxon>Muribaculum</taxon>
    </lineage>
</organism>
<name>A0A4V3RUA8_9BACT</name>
<dbReference type="AlphaFoldDB" id="A0A4V3RUA8"/>
<sequence length="94" mass="10143">MAESILKSDFLNKATEVAKELSTMIESAQDGKHRAIIILAAEEVTEDSSANVIGISGRTKEAMSALHDFATQPQTKGVFRHVAMSVALDNIINK</sequence>
<protein>
    <submittedName>
        <fullName evidence="1">Uncharacterized protein</fullName>
    </submittedName>
</protein>
<comment type="caution">
    <text evidence="1">The sequence shown here is derived from an EMBL/GenBank/DDBJ whole genome shotgun (WGS) entry which is preliminary data.</text>
</comment>
<evidence type="ECO:0000313" key="1">
    <source>
        <dbReference type="EMBL" id="TGY74209.1"/>
    </source>
</evidence>
<gene>
    <name evidence="1" type="ORF">E5333_07225</name>
</gene>
<dbReference type="RefSeq" id="WP_128713555.1">
    <property type="nucleotide sequence ID" value="NZ_SRYD01000024.1"/>
</dbReference>
<proteinExistence type="predicted"/>